<evidence type="ECO:0000259" key="3">
    <source>
        <dbReference type="SMART" id="SM00822"/>
    </source>
</evidence>
<dbReference type="Pfam" id="PF13561">
    <property type="entry name" value="adh_short_C2"/>
    <property type="match status" value="1"/>
</dbReference>
<dbReference type="PRINTS" id="PR00080">
    <property type="entry name" value="SDRFAMILY"/>
</dbReference>
<comment type="similarity">
    <text evidence="1">Belongs to the short-chain dehydrogenases/reductases (SDR) family.</text>
</comment>
<dbReference type="InterPro" id="IPR020904">
    <property type="entry name" value="Sc_DH/Rdtase_CS"/>
</dbReference>
<organism evidence="4 5">
    <name type="scientific">Pseudonocardia thermophila</name>
    <dbReference type="NCBI Taxonomy" id="1848"/>
    <lineage>
        <taxon>Bacteria</taxon>
        <taxon>Bacillati</taxon>
        <taxon>Actinomycetota</taxon>
        <taxon>Actinomycetes</taxon>
        <taxon>Pseudonocardiales</taxon>
        <taxon>Pseudonocardiaceae</taxon>
        <taxon>Pseudonocardia</taxon>
    </lineage>
</organism>
<evidence type="ECO:0000313" key="5">
    <source>
        <dbReference type="Proteomes" id="UP000184363"/>
    </source>
</evidence>
<dbReference type="InterPro" id="IPR036291">
    <property type="entry name" value="NAD(P)-bd_dom_sf"/>
</dbReference>
<evidence type="ECO:0000256" key="2">
    <source>
        <dbReference type="ARBA" id="ARBA00023002"/>
    </source>
</evidence>
<dbReference type="FunFam" id="3.40.50.720:FF:000084">
    <property type="entry name" value="Short-chain dehydrogenase reductase"/>
    <property type="match status" value="1"/>
</dbReference>
<evidence type="ECO:0000256" key="1">
    <source>
        <dbReference type="ARBA" id="ARBA00006484"/>
    </source>
</evidence>
<dbReference type="PROSITE" id="PS00061">
    <property type="entry name" value="ADH_SHORT"/>
    <property type="match status" value="1"/>
</dbReference>
<dbReference type="SUPFAM" id="SSF51735">
    <property type="entry name" value="NAD(P)-binding Rossmann-fold domains"/>
    <property type="match status" value="1"/>
</dbReference>
<dbReference type="EMBL" id="FRAP01000002">
    <property type="protein sequence ID" value="SHK08452.1"/>
    <property type="molecule type" value="Genomic_DNA"/>
</dbReference>
<keyword evidence="2" id="KW-0560">Oxidoreductase</keyword>
<dbReference type="PANTHER" id="PTHR43477">
    <property type="entry name" value="DIHYDROANTICAPSIN 7-DEHYDROGENASE"/>
    <property type="match status" value="1"/>
</dbReference>
<dbReference type="SMART" id="SM00822">
    <property type="entry name" value="PKS_KR"/>
    <property type="match status" value="1"/>
</dbReference>
<dbReference type="InterPro" id="IPR057326">
    <property type="entry name" value="KR_dom"/>
</dbReference>
<dbReference type="GO" id="GO:0016491">
    <property type="term" value="F:oxidoreductase activity"/>
    <property type="evidence" value="ECO:0007669"/>
    <property type="project" value="UniProtKB-KW"/>
</dbReference>
<dbReference type="InterPro" id="IPR051122">
    <property type="entry name" value="SDR_DHRS6-like"/>
</dbReference>
<evidence type="ECO:0000313" key="4">
    <source>
        <dbReference type="EMBL" id="SHK08452.1"/>
    </source>
</evidence>
<dbReference type="STRING" id="1848.SAMN05443637_102322"/>
<gene>
    <name evidence="4" type="ORF">SAMN05443637_102322</name>
</gene>
<dbReference type="Gene3D" id="3.40.50.720">
    <property type="entry name" value="NAD(P)-binding Rossmann-like Domain"/>
    <property type="match status" value="1"/>
</dbReference>
<dbReference type="InterPro" id="IPR002347">
    <property type="entry name" value="SDR_fam"/>
</dbReference>
<name>A0A1M6PKE7_PSETH</name>
<sequence>MMWIMTTDLAESGGASSGRVAVVTGAGSGIGLATARAFLAAGTTVIGLDVRDESPEPGMDWIRCDVTDDAAVAAAFARIRETHGKLDVLVNNAGIPAKGTIEEATDADWQAVFDVNVFGVARVTRHALPLLRLGESAVIVNVSSGAALVGTPLRAVYSASKGAVAALTRALAADLVDVPIRVNAIFPGAVHTPIRGEHEEDPGAAVRRLTERAPLGYLIEADEIARAILYLADPANRSLTGTGLRYDGGITELVNFGTK</sequence>
<proteinExistence type="inferred from homology"/>
<dbReference type="PRINTS" id="PR00081">
    <property type="entry name" value="GDHRDH"/>
</dbReference>
<dbReference type="PANTHER" id="PTHR43477:SF1">
    <property type="entry name" value="DIHYDROANTICAPSIN 7-DEHYDROGENASE"/>
    <property type="match status" value="1"/>
</dbReference>
<protein>
    <submittedName>
        <fullName evidence="4">NAD(P)-dependent dehydrogenase, short-chain alcohol dehydrogenase family</fullName>
    </submittedName>
</protein>
<feature type="domain" description="Ketoreductase" evidence="3">
    <location>
        <begin position="19"/>
        <end position="191"/>
    </location>
</feature>
<keyword evidence="5" id="KW-1185">Reference proteome</keyword>
<dbReference type="CDD" id="cd05233">
    <property type="entry name" value="SDR_c"/>
    <property type="match status" value="1"/>
</dbReference>
<reference evidence="4 5" key="1">
    <citation type="submission" date="2016-11" db="EMBL/GenBank/DDBJ databases">
        <authorList>
            <person name="Jaros S."/>
            <person name="Januszkiewicz K."/>
            <person name="Wedrychowicz H."/>
        </authorList>
    </citation>
    <scope>NUCLEOTIDE SEQUENCE [LARGE SCALE GENOMIC DNA]</scope>
    <source>
        <strain evidence="4 5">DSM 43832</strain>
    </source>
</reference>
<accession>A0A1M6PKE7</accession>
<dbReference type="AlphaFoldDB" id="A0A1M6PKE7"/>
<dbReference type="Proteomes" id="UP000184363">
    <property type="component" value="Unassembled WGS sequence"/>
</dbReference>